<comment type="caution">
    <text evidence="2">The sequence shown here is derived from an EMBL/GenBank/DDBJ whole genome shotgun (WGS) entry which is preliminary data.</text>
</comment>
<feature type="compositionally biased region" description="Basic and acidic residues" evidence="1">
    <location>
        <begin position="162"/>
        <end position="180"/>
    </location>
</feature>
<feature type="region of interest" description="Disordered" evidence="1">
    <location>
        <begin position="132"/>
        <end position="217"/>
    </location>
</feature>
<feature type="region of interest" description="Disordered" evidence="1">
    <location>
        <begin position="82"/>
        <end position="110"/>
    </location>
</feature>
<feature type="compositionally biased region" description="Basic residues" evidence="1">
    <location>
        <begin position="150"/>
        <end position="161"/>
    </location>
</feature>
<name>A0A2N5VFK9_9BASI</name>
<dbReference type="EMBL" id="PGCI01000021">
    <property type="protein sequence ID" value="PLW48779.1"/>
    <property type="molecule type" value="Genomic_DNA"/>
</dbReference>
<organism evidence="2 3">
    <name type="scientific">Puccinia coronata f. sp. avenae</name>
    <dbReference type="NCBI Taxonomy" id="200324"/>
    <lineage>
        <taxon>Eukaryota</taxon>
        <taxon>Fungi</taxon>
        <taxon>Dikarya</taxon>
        <taxon>Basidiomycota</taxon>
        <taxon>Pucciniomycotina</taxon>
        <taxon>Pucciniomycetes</taxon>
        <taxon>Pucciniales</taxon>
        <taxon>Pucciniaceae</taxon>
        <taxon>Puccinia</taxon>
    </lineage>
</organism>
<accession>A0A2N5VFK9</accession>
<dbReference type="AlphaFoldDB" id="A0A2N5VFK9"/>
<evidence type="ECO:0000256" key="1">
    <source>
        <dbReference type="SAM" id="MobiDB-lite"/>
    </source>
</evidence>
<evidence type="ECO:0000313" key="2">
    <source>
        <dbReference type="EMBL" id="PLW48779.1"/>
    </source>
</evidence>
<feature type="compositionally biased region" description="Low complexity" evidence="1">
    <location>
        <begin position="97"/>
        <end position="108"/>
    </location>
</feature>
<dbReference type="Proteomes" id="UP000235392">
    <property type="component" value="Unassembled WGS sequence"/>
</dbReference>
<evidence type="ECO:0000313" key="3">
    <source>
        <dbReference type="Proteomes" id="UP000235392"/>
    </source>
</evidence>
<feature type="compositionally biased region" description="Polar residues" evidence="1">
    <location>
        <begin position="205"/>
        <end position="217"/>
    </location>
</feature>
<sequence length="217" mass="24478">MIAAWKPGDNVLDGLDTPNDHLDDSLHSWDQASHVGYWQPAHQIWWPQDRVNWLPQDNAWWPRDKAWLPQDEACRPQDHNLGRVFDLPPHPTVQRPSSGKTASTAAATVENSGLRTSYNLLADQRPIPSPEIEAAKGHPASNIAGWPVASKRKRGANKKKVKLDDPHLKPDSMHTEKADLRTTSFHRSQPGFPSSRKARECDPEQIQTDNNLVNHEI</sequence>
<reference evidence="2 3" key="1">
    <citation type="submission" date="2017-11" db="EMBL/GenBank/DDBJ databases">
        <title>De novo assembly and phasing of dikaryotic genomes from two isolates of Puccinia coronata f. sp. avenae, the causal agent of oat crown rust.</title>
        <authorList>
            <person name="Miller M.E."/>
            <person name="Zhang Y."/>
            <person name="Omidvar V."/>
            <person name="Sperschneider J."/>
            <person name="Schwessinger B."/>
            <person name="Raley C."/>
            <person name="Palmer J.M."/>
            <person name="Garnica D."/>
            <person name="Upadhyaya N."/>
            <person name="Rathjen J."/>
            <person name="Taylor J.M."/>
            <person name="Park R.F."/>
            <person name="Dodds P.N."/>
            <person name="Hirsch C.D."/>
            <person name="Kianian S.F."/>
            <person name="Figueroa M."/>
        </authorList>
    </citation>
    <scope>NUCLEOTIDE SEQUENCE [LARGE SCALE GENOMIC DNA]</scope>
    <source>
        <strain evidence="2">12SD80</strain>
    </source>
</reference>
<proteinExistence type="predicted"/>
<gene>
    <name evidence="2" type="ORF">PCASD_03173</name>
</gene>
<protein>
    <submittedName>
        <fullName evidence="2">Uncharacterized protein</fullName>
    </submittedName>
</protein>